<dbReference type="InterPro" id="IPR050109">
    <property type="entry name" value="HTH-type_TetR-like_transc_reg"/>
</dbReference>
<feature type="DNA-binding region" description="H-T-H motif" evidence="4">
    <location>
        <begin position="38"/>
        <end position="57"/>
    </location>
</feature>
<dbReference type="Pfam" id="PF00440">
    <property type="entry name" value="TetR_N"/>
    <property type="match status" value="1"/>
</dbReference>
<evidence type="ECO:0000256" key="2">
    <source>
        <dbReference type="ARBA" id="ARBA00023125"/>
    </source>
</evidence>
<keyword evidence="1" id="KW-0805">Transcription regulation</keyword>
<gene>
    <name evidence="6" type="ORF">MIU77_15985</name>
</gene>
<proteinExistence type="predicted"/>
<reference evidence="6" key="1">
    <citation type="submission" date="2022-08" db="EMBL/GenBank/DDBJ databases">
        <title>Complete genome sequence of 14 non-tuberculosis mycobacteria type-strains.</title>
        <authorList>
            <person name="Igarashi Y."/>
            <person name="Osugi A."/>
            <person name="Mitarai S."/>
        </authorList>
    </citation>
    <scope>NUCLEOTIDE SEQUENCE</scope>
    <source>
        <strain evidence="6">DSM 45575</strain>
    </source>
</reference>
<dbReference type="PANTHER" id="PTHR30055">
    <property type="entry name" value="HTH-TYPE TRANSCRIPTIONAL REGULATOR RUTR"/>
    <property type="match status" value="1"/>
</dbReference>
<organism evidence="6 7">
    <name type="scientific">Mycolicibacillus parakoreensis</name>
    <dbReference type="NCBI Taxonomy" id="1069221"/>
    <lineage>
        <taxon>Bacteria</taxon>
        <taxon>Bacillati</taxon>
        <taxon>Actinomycetota</taxon>
        <taxon>Actinomycetes</taxon>
        <taxon>Mycobacteriales</taxon>
        <taxon>Mycobacteriaceae</taxon>
        <taxon>Mycolicibacillus</taxon>
    </lineage>
</organism>
<accession>A0ABY3TXD2</accession>
<dbReference type="EMBL" id="CP092365">
    <property type="protein sequence ID" value="ULN52325.1"/>
    <property type="molecule type" value="Genomic_DNA"/>
</dbReference>
<dbReference type="PRINTS" id="PR00455">
    <property type="entry name" value="HTHTETR"/>
</dbReference>
<dbReference type="Proteomes" id="UP001055200">
    <property type="component" value="Chromosome"/>
</dbReference>
<dbReference type="PANTHER" id="PTHR30055:SF234">
    <property type="entry name" value="HTH-TYPE TRANSCRIPTIONAL REGULATOR BETI"/>
    <property type="match status" value="1"/>
</dbReference>
<keyword evidence="3" id="KW-0804">Transcription</keyword>
<evidence type="ECO:0000259" key="5">
    <source>
        <dbReference type="PROSITE" id="PS50977"/>
    </source>
</evidence>
<keyword evidence="2 4" id="KW-0238">DNA-binding</keyword>
<dbReference type="RefSeq" id="WP_240170599.1">
    <property type="nucleotide sequence ID" value="NZ_CP092365.1"/>
</dbReference>
<dbReference type="InterPro" id="IPR001647">
    <property type="entry name" value="HTH_TetR"/>
</dbReference>
<protein>
    <submittedName>
        <fullName evidence="6">TetR/AcrR family transcriptional regulator</fullName>
    </submittedName>
</protein>
<dbReference type="PROSITE" id="PS50977">
    <property type="entry name" value="HTH_TETR_2"/>
    <property type="match status" value="1"/>
</dbReference>
<name>A0ABY3TXD2_9MYCO</name>
<evidence type="ECO:0000256" key="3">
    <source>
        <dbReference type="ARBA" id="ARBA00023163"/>
    </source>
</evidence>
<evidence type="ECO:0000256" key="4">
    <source>
        <dbReference type="PROSITE-ProRule" id="PRU00335"/>
    </source>
</evidence>
<evidence type="ECO:0000313" key="7">
    <source>
        <dbReference type="Proteomes" id="UP001055200"/>
    </source>
</evidence>
<sequence length="207" mass="22456">MPASPAADRPGPDTDPTRTVILDAAVAEFEQHGVRRVALEDVARRAGISRTTIYRRFANRDELVAAVIERENTALFADIAAELADAGGQTNYYVEAFTAAILRFRRHRVLNTMVTEEPALALQLAAEHYDAFVDRVAAALQVIFPAGFVDRIGAPTVVALADTIARYAMMAVLLPSREPLESAAAIRDFATAHFLPSLPPALRESAD</sequence>
<keyword evidence="7" id="KW-1185">Reference proteome</keyword>
<dbReference type="InterPro" id="IPR009057">
    <property type="entry name" value="Homeodomain-like_sf"/>
</dbReference>
<dbReference type="SUPFAM" id="SSF46689">
    <property type="entry name" value="Homeodomain-like"/>
    <property type="match status" value="1"/>
</dbReference>
<evidence type="ECO:0000313" key="6">
    <source>
        <dbReference type="EMBL" id="ULN52325.1"/>
    </source>
</evidence>
<evidence type="ECO:0000256" key="1">
    <source>
        <dbReference type="ARBA" id="ARBA00023015"/>
    </source>
</evidence>
<feature type="domain" description="HTH tetR-type" evidence="5">
    <location>
        <begin position="15"/>
        <end position="75"/>
    </location>
</feature>
<dbReference type="Gene3D" id="1.10.357.10">
    <property type="entry name" value="Tetracycline Repressor, domain 2"/>
    <property type="match status" value="1"/>
</dbReference>